<evidence type="ECO:0000313" key="5">
    <source>
        <dbReference type="EMBL" id="MYL49875.1"/>
    </source>
</evidence>
<feature type="binding site" evidence="3">
    <location>
        <position position="88"/>
    </location>
    <ligand>
        <name>substrate</name>
    </ligand>
</feature>
<dbReference type="EMBL" id="WMEZ01000003">
    <property type="protein sequence ID" value="MYL49875.1"/>
    <property type="molecule type" value="Genomic_DNA"/>
</dbReference>
<accession>A0A845E2L3</accession>
<dbReference type="InterPro" id="IPR050281">
    <property type="entry name" value="Flavin_monoamine_oxidase"/>
</dbReference>
<feature type="binding site" evidence="3">
    <location>
        <position position="40"/>
    </location>
    <ligand>
        <name>FAD</name>
        <dbReference type="ChEBI" id="CHEBI:57692"/>
    </ligand>
</feature>
<dbReference type="Gene3D" id="1.10.405.10">
    <property type="entry name" value="Guanine Nucleotide Dissociation Inhibitor, domain 1"/>
    <property type="match status" value="1"/>
</dbReference>
<sequence>MRYESVLQYPFDMLSIIRNGLPIGGKSNKKKIIIIGAGMSGLVAGSLLKQAGHHVTILEANNRVGGRVYTIRSPFFAPGNYFDVGAMRIPSNHKLAMEYIHKFRLPVNPFFNTNPNDLIYANNVLTTRKYYELNPDVLEYPLKQSERGKTAQELFLEATQPFRDLYYSSPPQEQEKLRDRFSQYSMREFLKFNPYGISLSDGAIRKIAVLLGIEGFPEYSFIDILTDIAFPIFSQEIDFVEITGGNDRLPWSFYPGLKSNICFNQQVERIYNTKGGIRVQTKNTLTNQVCVFEGNYSVITIPFPLIQFVDIYPYDSISFDKYQIIRELNSINAVKIGIEFKTRFWERIGVGNAVTDQPTRYSYIPSHGRGTPGPAVLLASYTWGHDSELWTSLSLEGKVKEALTDLAKIYGNVVYKEYLTTVAYDWALNPFSAGAFTLFLPGQGENFSAVMKKTEGRLHFAGEGPSDFHGWIEGAIESGIRAAYEVNKRD</sequence>
<dbReference type="InterPro" id="IPR001613">
    <property type="entry name" value="Flavin_amine_oxidase"/>
</dbReference>
<dbReference type="SUPFAM" id="SSF51905">
    <property type="entry name" value="FAD/NAD(P)-binding domain"/>
    <property type="match status" value="1"/>
</dbReference>
<keyword evidence="2" id="KW-0560">Oxidoreductase</keyword>
<feature type="domain" description="Amine oxidase" evidence="4">
    <location>
        <begin position="39"/>
        <end position="486"/>
    </location>
</feature>
<dbReference type="OrthoDB" id="25353at2"/>
<dbReference type="Pfam" id="PF01593">
    <property type="entry name" value="Amino_oxidase"/>
    <property type="match status" value="1"/>
</dbReference>
<dbReference type="SUPFAM" id="SSF54373">
    <property type="entry name" value="FAD-linked reductases, C-terminal domain"/>
    <property type="match status" value="1"/>
</dbReference>
<dbReference type="PRINTS" id="PR00757">
    <property type="entry name" value="AMINEOXDASEF"/>
</dbReference>
<evidence type="ECO:0000256" key="2">
    <source>
        <dbReference type="ARBA" id="ARBA00023002"/>
    </source>
</evidence>
<dbReference type="PANTHER" id="PTHR10742:SF342">
    <property type="entry name" value="AMINE OXIDASE"/>
    <property type="match status" value="1"/>
</dbReference>
<dbReference type="Proteomes" id="UP000447393">
    <property type="component" value="Unassembled WGS sequence"/>
</dbReference>
<evidence type="ECO:0000256" key="3">
    <source>
        <dbReference type="PIRSR" id="PIRSR601613-1"/>
    </source>
</evidence>
<dbReference type="GO" id="GO:0009063">
    <property type="term" value="P:amino acid catabolic process"/>
    <property type="evidence" value="ECO:0007669"/>
    <property type="project" value="TreeGrafter"/>
</dbReference>
<dbReference type="Gene3D" id="3.50.50.60">
    <property type="entry name" value="FAD/NAD(P)-binding domain"/>
    <property type="match status" value="1"/>
</dbReference>
<protein>
    <submittedName>
        <fullName evidence="5">NAD(P)-binding protein</fullName>
    </submittedName>
</protein>
<proteinExistence type="predicted"/>
<dbReference type="InterPro" id="IPR002937">
    <property type="entry name" value="Amino_oxidase"/>
</dbReference>
<comment type="cofactor">
    <cofactor evidence="1">
        <name>FAD</name>
        <dbReference type="ChEBI" id="CHEBI:57692"/>
    </cofactor>
</comment>
<dbReference type="GO" id="GO:0001716">
    <property type="term" value="F:L-amino-acid oxidase activity"/>
    <property type="evidence" value="ECO:0007669"/>
    <property type="project" value="TreeGrafter"/>
</dbReference>
<comment type="caution">
    <text evidence="5">The sequence shown here is derived from an EMBL/GenBank/DDBJ whole genome shotgun (WGS) entry which is preliminary data.</text>
</comment>
<reference evidence="5 6" key="1">
    <citation type="submission" date="2019-11" db="EMBL/GenBank/DDBJ databases">
        <title>Genome sequences of 17 halophilic strains isolated from different environments.</title>
        <authorList>
            <person name="Furrow R.E."/>
        </authorList>
    </citation>
    <scope>NUCLEOTIDE SEQUENCE [LARGE SCALE GENOMIC DNA]</scope>
    <source>
        <strain evidence="5 6">22505_10_Sand</strain>
    </source>
</reference>
<feature type="binding site" evidence="3">
    <location>
        <position position="267"/>
    </location>
    <ligand>
        <name>FAD</name>
        <dbReference type="ChEBI" id="CHEBI:57692"/>
    </ligand>
</feature>
<feature type="binding site" evidence="3">
    <location>
        <begin position="59"/>
        <end position="60"/>
    </location>
    <ligand>
        <name>FAD</name>
        <dbReference type="ChEBI" id="CHEBI:57692"/>
    </ligand>
</feature>
<dbReference type="PANTHER" id="PTHR10742">
    <property type="entry name" value="FLAVIN MONOAMINE OXIDASE"/>
    <property type="match status" value="1"/>
</dbReference>
<gene>
    <name evidence="5" type="ORF">GLV98_10270</name>
</gene>
<organism evidence="5 6">
    <name type="scientific">Halobacillus litoralis</name>
    <dbReference type="NCBI Taxonomy" id="45668"/>
    <lineage>
        <taxon>Bacteria</taxon>
        <taxon>Bacillati</taxon>
        <taxon>Bacillota</taxon>
        <taxon>Bacilli</taxon>
        <taxon>Bacillales</taxon>
        <taxon>Bacillaceae</taxon>
        <taxon>Halobacillus</taxon>
    </lineage>
</organism>
<feature type="binding site" evidence="3">
    <location>
        <position position="463"/>
    </location>
    <ligand>
        <name>FAD</name>
        <dbReference type="ChEBI" id="CHEBI:57692"/>
    </ligand>
</feature>
<dbReference type="AlphaFoldDB" id="A0A845E2L3"/>
<dbReference type="Gene3D" id="1.10.10.1620">
    <property type="match status" value="1"/>
</dbReference>
<dbReference type="InterPro" id="IPR036188">
    <property type="entry name" value="FAD/NAD-bd_sf"/>
</dbReference>
<dbReference type="RefSeq" id="WP_160914773.1">
    <property type="nucleotide sequence ID" value="NZ_WMEZ01000003.1"/>
</dbReference>
<evidence type="ECO:0000259" key="4">
    <source>
        <dbReference type="Pfam" id="PF01593"/>
    </source>
</evidence>
<dbReference type="Gene3D" id="3.90.660.10">
    <property type="match status" value="1"/>
</dbReference>
<name>A0A845E2L3_9BACI</name>
<feature type="binding site" evidence="3">
    <location>
        <begin position="85"/>
        <end position="88"/>
    </location>
    <ligand>
        <name>FAD</name>
        <dbReference type="ChEBI" id="CHEBI:57692"/>
    </ligand>
</feature>
<evidence type="ECO:0000256" key="1">
    <source>
        <dbReference type="ARBA" id="ARBA00001974"/>
    </source>
</evidence>
<evidence type="ECO:0000313" key="6">
    <source>
        <dbReference type="Proteomes" id="UP000447393"/>
    </source>
</evidence>